<evidence type="ECO:0000313" key="1">
    <source>
        <dbReference type="EMBL" id="ASE38953.1"/>
    </source>
</evidence>
<dbReference type="Proteomes" id="UP001272940">
    <property type="component" value="Unassembled WGS sequence"/>
</dbReference>
<accession>A0A1Z3U6P8</accession>
<proteinExistence type="predicted"/>
<dbReference type="RefSeq" id="WP_066628819.1">
    <property type="nucleotide sequence ID" value="NZ_CP022048.2"/>
</dbReference>
<dbReference type="GeneID" id="34013351"/>
<reference evidence="3" key="1">
    <citation type="submission" date="2017-06" db="EMBL/GenBank/DDBJ databases">
        <title>FDA dAtabase for Regulatory Grade micrObial Sequences (FDA-ARGOS): Supporting development and validation of Infectious Disease Dx tests.</title>
        <authorList>
            <person name="Minogue T."/>
            <person name="Wolcott M."/>
            <person name="Wasieloski L."/>
            <person name="Aguilar W."/>
            <person name="Moore D."/>
            <person name="Tallon L."/>
            <person name="Sadzewicz L."/>
            <person name="Sengamalay N."/>
            <person name="Ott S."/>
            <person name="Godinez A."/>
            <person name="Nagaraj S."/>
            <person name="Nadendla S."/>
            <person name="Geyer C."/>
            <person name="Sichtig H."/>
        </authorList>
    </citation>
    <scope>NUCLEOTIDE SEQUENCE [LARGE SCALE GENOMIC DNA]</scope>
    <source>
        <strain evidence="3">FDAARGOS_289</strain>
    </source>
</reference>
<dbReference type="AlphaFoldDB" id="A0A1Z3U6P8"/>
<sequence>MTTVNLPFPPEFARQQVFEDIQIPLAVFFRQLAMSNVSIVEGRAFRRCKIEGPAVMLVLDGVAFDGCNMGFDGGDVRNLLLRPMGKKVIGSVPFAMCLFENCSFNAVGFTGEDRHLEAFQSALSDVQQ</sequence>
<dbReference type="KEGG" id="bvc:CEP68_05280"/>
<dbReference type="Proteomes" id="UP000197050">
    <property type="component" value="Chromosome"/>
</dbReference>
<reference evidence="2" key="3">
    <citation type="submission" date="2022-06" db="EMBL/GenBank/DDBJ databases">
        <authorList>
            <person name="Hesketh-Best P.J."/>
            <person name="Koch M.J."/>
        </authorList>
    </citation>
    <scope>NUCLEOTIDE SEQUENCE</scope>
    <source>
        <strain evidence="2">PC206-O</strain>
    </source>
</reference>
<evidence type="ECO:0000313" key="3">
    <source>
        <dbReference type="Proteomes" id="UP000197050"/>
    </source>
</evidence>
<reference evidence="1" key="2">
    <citation type="submission" date="2017-12" db="EMBL/GenBank/DDBJ databases">
        <title>FDA dAtabase for Regulatory Grade micrObial Sequences (FDA-ARGOS): Supporting development and validation of Infectious Disease Dx tests.</title>
        <authorList>
            <person name="Campos J."/>
            <person name="Goldberg B."/>
            <person name="Tallon L."/>
            <person name="Sadzewicz L."/>
            <person name="Sengamalay N."/>
            <person name="Ott S."/>
            <person name="Godinez A."/>
            <person name="Nagaraj S."/>
            <person name="Vavikolanu K."/>
            <person name="Vyas G."/>
            <person name="Nadendla S."/>
            <person name="Aluvathingal J."/>
            <person name="Geyer C."/>
            <person name="Nandy P."/>
            <person name="Hobson J."/>
            <person name="Sichtig H."/>
        </authorList>
    </citation>
    <scope>NUCLEOTIDE SEQUENCE</scope>
    <source>
        <strain evidence="1">FDAARGOS_289</strain>
    </source>
</reference>
<dbReference type="EMBL" id="JAMYEC010000017">
    <property type="protein sequence ID" value="MDX2336551.1"/>
    <property type="molecule type" value="Genomic_DNA"/>
</dbReference>
<reference evidence="2 4" key="4">
    <citation type="journal article" date="2023" name="FEMS Microbes">
        <title>Whole genomes of deep-sea sponge-associated bacteria exhibit high novel natural product potential.</title>
        <authorList>
            <person name="Hesketh-Best P.J."/>
            <person name="January G.G."/>
            <person name="Koch M.J."/>
            <person name="Warburton P.J."/>
            <person name="Howell K.L."/>
            <person name="Upton M."/>
        </authorList>
    </citation>
    <scope>NUCLEOTIDE SEQUENCE [LARGE SCALE GENOMIC DNA]</scope>
    <source>
        <strain evidence="2 4">PC206-O</strain>
    </source>
</reference>
<organism evidence="1 3">
    <name type="scientific">Brevundimonas vesicularis</name>
    <name type="common">Pseudomonas vesicularis</name>
    <dbReference type="NCBI Taxonomy" id="41276"/>
    <lineage>
        <taxon>Bacteria</taxon>
        <taxon>Pseudomonadati</taxon>
        <taxon>Pseudomonadota</taxon>
        <taxon>Alphaproteobacteria</taxon>
        <taxon>Caulobacterales</taxon>
        <taxon>Caulobacteraceae</taxon>
        <taxon>Brevundimonas</taxon>
    </lineage>
</organism>
<evidence type="ECO:0000313" key="4">
    <source>
        <dbReference type="Proteomes" id="UP001272940"/>
    </source>
</evidence>
<name>A0A1Z3U6P8_BREVE</name>
<evidence type="ECO:0000313" key="2">
    <source>
        <dbReference type="EMBL" id="MDX2336551.1"/>
    </source>
</evidence>
<gene>
    <name evidence="1" type="ORF">CEP68_05280</name>
    <name evidence="2" type="ORF">NJD11_16575</name>
</gene>
<keyword evidence="4" id="KW-1185">Reference proteome</keyword>
<protein>
    <submittedName>
        <fullName evidence="1">Uncharacterized protein</fullName>
    </submittedName>
</protein>
<dbReference type="EMBL" id="CP022048">
    <property type="protein sequence ID" value="ASE38953.1"/>
    <property type="molecule type" value="Genomic_DNA"/>
</dbReference>